<dbReference type="Proteomes" id="UP000729701">
    <property type="component" value="Unassembled WGS sequence"/>
</dbReference>
<comment type="caution">
    <text evidence="6">The sequence shown here is derived from an EMBL/GenBank/DDBJ whole genome shotgun (WGS) entry which is preliminary data.</text>
</comment>
<proteinExistence type="predicted"/>
<reference evidence="6" key="2">
    <citation type="journal article" date="2022" name="Microbiol. Resour. Announc.">
        <title>Metagenome Sequencing to Explore Phylogenomics of Terrestrial Cyanobacteria.</title>
        <authorList>
            <person name="Ward R.D."/>
            <person name="Stajich J.E."/>
            <person name="Johansen J.R."/>
            <person name="Huntemann M."/>
            <person name="Clum A."/>
            <person name="Foster B."/>
            <person name="Foster B."/>
            <person name="Roux S."/>
            <person name="Palaniappan K."/>
            <person name="Varghese N."/>
            <person name="Mukherjee S."/>
            <person name="Reddy T.B.K."/>
            <person name="Daum C."/>
            <person name="Copeland A."/>
            <person name="Chen I.A."/>
            <person name="Ivanova N.N."/>
            <person name="Kyrpides N.C."/>
            <person name="Shapiro N."/>
            <person name="Eloe-Fadrosh E.A."/>
            <person name="Pietrasiak N."/>
        </authorList>
    </citation>
    <scope>NUCLEOTIDE SEQUENCE</scope>
    <source>
        <strain evidence="6">GSE-NOS-MK-12-04C</strain>
    </source>
</reference>
<dbReference type="GO" id="GO:0003824">
    <property type="term" value="F:catalytic activity"/>
    <property type="evidence" value="ECO:0007669"/>
    <property type="project" value="InterPro"/>
</dbReference>
<keyword evidence="2" id="KW-0479">Metal-binding</keyword>
<dbReference type="InterPro" id="IPR007197">
    <property type="entry name" value="rSAM"/>
</dbReference>
<dbReference type="InterPro" id="IPR023885">
    <property type="entry name" value="4Fe4S-binding_SPASM_dom"/>
</dbReference>
<keyword evidence="1" id="KW-0949">S-adenosyl-L-methionine</keyword>
<evidence type="ECO:0000256" key="3">
    <source>
        <dbReference type="ARBA" id="ARBA00023004"/>
    </source>
</evidence>
<organism evidence="6 7">
    <name type="scientific">Cyanomargarita calcarea GSE-NOS-MK-12-04C</name>
    <dbReference type="NCBI Taxonomy" id="2839659"/>
    <lineage>
        <taxon>Bacteria</taxon>
        <taxon>Bacillati</taxon>
        <taxon>Cyanobacteriota</taxon>
        <taxon>Cyanophyceae</taxon>
        <taxon>Nostocales</taxon>
        <taxon>Cyanomargaritaceae</taxon>
        <taxon>Cyanomargarita</taxon>
    </lineage>
</organism>
<reference evidence="6" key="1">
    <citation type="submission" date="2021-05" db="EMBL/GenBank/DDBJ databases">
        <authorList>
            <person name="Pietrasiak N."/>
            <person name="Ward R."/>
            <person name="Stajich J.E."/>
            <person name="Kurbessoian T."/>
        </authorList>
    </citation>
    <scope>NUCLEOTIDE SEQUENCE</scope>
    <source>
        <strain evidence="6">GSE-NOS-MK-12-04C</strain>
    </source>
</reference>
<evidence type="ECO:0000313" key="7">
    <source>
        <dbReference type="Proteomes" id="UP000729701"/>
    </source>
</evidence>
<dbReference type="PANTHER" id="PTHR11228">
    <property type="entry name" value="RADICAL SAM DOMAIN PROTEIN"/>
    <property type="match status" value="1"/>
</dbReference>
<dbReference type="PROSITE" id="PS51918">
    <property type="entry name" value="RADICAL_SAM"/>
    <property type="match status" value="1"/>
</dbReference>
<dbReference type="InterPro" id="IPR013785">
    <property type="entry name" value="Aldolase_TIM"/>
</dbReference>
<dbReference type="SUPFAM" id="SSF102114">
    <property type="entry name" value="Radical SAM enzymes"/>
    <property type="match status" value="1"/>
</dbReference>
<dbReference type="AlphaFoldDB" id="A0A951QR46"/>
<dbReference type="EMBL" id="JAHHGZ010000027">
    <property type="protein sequence ID" value="MBW4670141.1"/>
    <property type="molecule type" value="Genomic_DNA"/>
</dbReference>
<dbReference type="SFLD" id="SFLDS00029">
    <property type="entry name" value="Radical_SAM"/>
    <property type="match status" value="1"/>
</dbReference>
<feature type="domain" description="Radical SAM core" evidence="5">
    <location>
        <begin position="7"/>
        <end position="219"/>
    </location>
</feature>
<dbReference type="InterPro" id="IPR050377">
    <property type="entry name" value="Radical_SAM_PqqE_MftC-like"/>
</dbReference>
<accession>A0A951QR46</accession>
<protein>
    <submittedName>
        <fullName evidence="6">Radical SAM protein</fullName>
    </submittedName>
</protein>
<sequence>MFRDFKNFQNKVLHLEITKKCPLSCSHCYNESGFSMPHSVVNWRSIIQEAAQIGFRGVQFIGGEPFVYPQLYNLVDYARSLSLEIEIYSNLAVPVRFDSLDKKVKLATSFYSCEASIHDAITGGVGSWERTVAQIRKALEVGFALRVGMVKFPNDEKESDIISFLENLGVSRRNLKIDRIRQFGRGADNTQPTVNELCHHCGKTAAILFDGTITSCPMARFISYGNVNDSSLVEAIFSEQAVAIRKELANRFKRYDASTWEILAGCNPDHCDPDLDDCDPDLNDCDPNHTCTPDFGCNPTLCSPDLN</sequence>
<dbReference type="InterPro" id="IPR058240">
    <property type="entry name" value="rSAM_sf"/>
</dbReference>
<evidence type="ECO:0000259" key="5">
    <source>
        <dbReference type="PROSITE" id="PS51918"/>
    </source>
</evidence>
<gene>
    <name evidence="6" type="ORF">KME60_22705</name>
</gene>
<dbReference type="GO" id="GO:0051536">
    <property type="term" value="F:iron-sulfur cluster binding"/>
    <property type="evidence" value="ECO:0007669"/>
    <property type="project" value="UniProtKB-KW"/>
</dbReference>
<name>A0A951QR46_9CYAN</name>
<dbReference type="SFLD" id="SFLDG01067">
    <property type="entry name" value="SPASM/twitch_domain_containing"/>
    <property type="match status" value="1"/>
</dbReference>
<keyword evidence="4" id="KW-0411">Iron-sulfur</keyword>
<dbReference type="CDD" id="cd01335">
    <property type="entry name" value="Radical_SAM"/>
    <property type="match status" value="1"/>
</dbReference>
<dbReference type="Gene3D" id="3.20.20.70">
    <property type="entry name" value="Aldolase class I"/>
    <property type="match status" value="1"/>
</dbReference>
<evidence type="ECO:0000313" key="6">
    <source>
        <dbReference type="EMBL" id="MBW4670141.1"/>
    </source>
</evidence>
<evidence type="ECO:0000256" key="4">
    <source>
        <dbReference type="ARBA" id="ARBA00023014"/>
    </source>
</evidence>
<dbReference type="CDD" id="cd21109">
    <property type="entry name" value="SPASM"/>
    <property type="match status" value="1"/>
</dbReference>
<dbReference type="GO" id="GO:0046872">
    <property type="term" value="F:metal ion binding"/>
    <property type="evidence" value="ECO:0007669"/>
    <property type="project" value="UniProtKB-KW"/>
</dbReference>
<keyword evidence="3" id="KW-0408">Iron</keyword>
<dbReference type="PANTHER" id="PTHR11228:SF7">
    <property type="entry name" value="PQQA PEPTIDE CYCLASE"/>
    <property type="match status" value="1"/>
</dbReference>
<dbReference type="Pfam" id="PF13186">
    <property type="entry name" value="SPASM"/>
    <property type="match status" value="1"/>
</dbReference>
<evidence type="ECO:0000256" key="2">
    <source>
        <dbReference type="ARBA" id="ARBA00022723"/>
    </source>
</evidence>
<dbReference type="Pfam" id="PF04055">
    <property type="entry name" value="Radical_SAM"/>
    <property type="match status" value="1"/>
</dbReference>
<evidence type="ECO:0000256" key="1">
    <source>
        <dbReference type="ARBA" id="ARBA00022691"/>
    </source>
</evidence>